<comment type="subcellular location">
    <subcellularLocation>
        <location evidence="1">Cell membrane</location>
        <topology evidence="1">Multi-pass membrane protein</topology>
    </subcellularLocation>
    <subcellularLocation>
        <location evidence="7">Membrane</location>
        <topology evidence="7">Multi-pass membrane protein</topology>
    </subcellularLocation>
</comment>
<evidence type="ECO:0000256" key="7">
    <source>
        <dbReference type="RuleBase" id="RU910716"/>
    </source>
</evidence>
<feature type="compositionally biased region" description="Polar residues" evidence="8">
    <location>
        <begin position="821"/>
        <end position="831"/>
    </location>
</feature>
<feature type="region of interest" description="Disordered" evidence="8">
    <location>
        <begin position="430"/>
        <end position="479"/>
    </location>
</feature>
<dbReference type="OrthoDB" id="6356248at2759"/>
<feature type="compositionally biased region" description="Polar residues" evidence="8">
    <location>
        <begin position="1069"/>
        <end position="1078"/>
    </location>
</feature>
<evidence type="ECO:0000256" key="3">
    <source>
        <dbReference type="ARBA" id="ARBA00022475"/>
    </source>
</evidence>
<feature type="transmembrane region" description="Helical" evidence="7">
    <location>
        <begin position="303"/>
        <end position="322"/>
    </location>
</feature>
<dbReference type="RefSeq" id="XP_013411987.1">
    <property type="nucleotide sequence ID" value="XM_013556533.2"/>
</dbReference>
<evidence type="ECO:0000256" key="6">
    <source>
        <dbReference type="ARBA" id="ARBA00023136"/>
    </source>
</evidence>
<dbReference type="Pfam" id="PF09815">
    <property type="entry name" value="XK-related"/>
    <property type="match status" value="1"/>
</dbReference>
<dbReference type="RefSeq" id="XP_013411991.1">
    <property type="nucleotide sequence ID" value="XM_013556537.2"/>
</dbReference>
<feature type="compositionally biased region" description="Basic and acidic residues" evidence="8">
    <location>
        <begin position="519"/>
        <end position="531"/>
    </location>
</feature>
<feature type="compositionally biased region" description="Polar residues" evidence="8">
    <location>
        <begin position="1095"/>
        <end position="1104"/>
    </location>
</feature>
<dbReference type="PANTHER" id="PTHR16024">
    <property type="entry name" value="XK-RELATED PROTEIN"/>
    <property type="match status" value="1"/>
</dbReference>
<dbReference type="RefSeq" id="XP_013411997.1">
    <property type="nucleotide sequence ID" value="XM_013556543.2"/>
</dbReference>
<evidence type="ECO:0000313" key="22">
    <source>
        <dbReference type="RefSeq" id="XP_013411999.1"/>
    </source>
</evidence>
<feature type="region of interest" description="Disordered" evidence="8">
    <location>
        <begin position="514"/>
        <end position="535"/>
    </location>
</feature>
<dbReference type="RefSeq" id="XP_013411995.1">
    <property type="nucleotide sequence ID" value="XM_013556541.2"/>
</dbReference>
<evidence type="ECO:0000313" key="20">
    <source>
        <dbReference type="RefSeq" id="XP_013411997.1"/>
    </source>
</evidence>
<evidence type="ECO:0000313" key="21">
    <source>
        <dbReference type="RefSeq" id="XP_013411998.1"/>
    </source>
</evidence>
<feature type="compositionally biased region" description="Basic residues" evidence="8">
    <location>
        <begin position="760"/>
        <end position="775"/>
    </location>
</feature>
<feature type="region of interest" description="Disordered" evidence="8">
    <location>
        <begin position="966"/>
        <end position="1104"/>
    </location>
</feature>
<feature type="region of interest" description="Disordered" evidence="8">
    <location>
        <begin position="1121"/>
        <end position="1186"/>
    </location>
</feature>
<protein>
    <recommendedName>
        <fullName evidence="7">XK-related protein</fullName>
    </recommendedName>
</protein>
<dbReference type="RefSeq" id="XP_013411998.1">
    <property type="nucleotide sequence ID" value="XM_013556544.2"/>
</dbReference>
<feature type="region of interest" description="Disordered" evidence="8">
    <location>
        <begin position="883"/>
        <end position="924"/>
    </location>
</feature>
<evidence type="ECO:0000313" key="17">
    <source>
        <dbReference type="RefSeq" id="XP_013411994.1"/>
    </source>
</evidence>
<feature type="region of interest" description="Disordered" evidence="8">
    <location>
        <begin position="795"/>
        <end position="831"/>
    </location>
</feature>
<keyword evidence="6 7" id="KW-0472">Membrane</keyword>
<feature type="region of interest" description="Disordered" evidence="8">
    <location>
        <begin position="744"/>
        <end position="782"/>
    </location>
</feature>
<dbReference type="RefSeq" id="XP_013411999.1">
    <property type="nucleotide sequence ID" value="XM_013556545.2"/>
</dbReference>
<organism evidence="9 17">
    <name type="scientific">Lingula anatina</name>
    <name type="common">Brachiopod</name>
    <name type="synonym">Lingula unguis</name>
    <dbReference type="NCBI Taxonomy" id="7574"/>
    <lineage>
        <taxon>Eukaryota</taxon>
        <taxon>Metazoa</taxon>
        <taxon>Spiralia</taxon>
        <taxon>Lophotrochozoa</taxon>
        <taxon>Brachiopoda</taxon>
        <taxon>Linguliformea</taxon>
        <taxon>Lingulata</taxon>
        <taxon>Lingulida</taxon>
        <taxon>Linguloidea</taxon>
        <taxon>Lingulidae</taxon>
        <taxon>Lingula</taxon>
    </lineage>
</organism>
<evidence type="ECO:0000256" key="2">
    <source>
        <dbReference type="ARBA" id="ARBA00008789"/>
    </source>
</evidence>
<evidence type="ECO:0000313" key="18">
    <source>
        <dbReference type="RefSeq" id="XP_013411995.1"/>
    </source>
</evidence>
<reference evidence="10 11" key="1">
    <citation type="submission" date="2025-04" db="UniProtKB">
        <authorList>
            <consortium name="RefSeq"/>
        </authorList>
    </citation>
    <scope>IDENTIFICATION</scope>
    <source>
        <tissue evidence="10 11">Gonads</tissue>
    </source>
</reference>
<sequence>MTRVVPTIHILLHVTETALQLSAAGYYWLLTPWCTAILCLIFIPVLLVNLLSLLWVFRTMEFGDKQCGRTLCALLHVLQLGTLWRYFKLLVVFEKADCEEFVLLRLVQVTLQNAPYLIIQGYLILEQDFNDVPNFLFASAIVSLLSLAFSMVLYHETDDTDEQNSKKVNQNAKTSLCFKVFVLHVQGLWHLLCLMSRFMAIILFTTALRFWTLLFLATHWLCLLIWIEIQQVISIKAKPKKWKERTWDWFLACVQIYDLLDAKDWRKYYKFGAFYLTILVENILMVTIWYTDESNQKAYKVTALTLMFVFYITGVLFMIFNYKFFWRNGQPFNACKACCPWKSKTAELKNIEIITDEMHWDAYDVDIQRNTHCFENLAFEMQAQQLKLPGCADENEAHLTNTNNPAKSLLQMPQTAQFPLQSHTVEVKPLRKLPPVPSADSVSQVKQYTRHQTIKPDLLEKDSIPQSKDLPAVGGGVGEQKTRYAELSISTEQGSSNSRNTHTLELSAQSVSMATDPKNNTEENTRVDLPKSKQLSTLPTSQVTFDVNTKPLSNKKQPWMYDFEAMLSESTSFLSERDGHYSIHCETCGETLTETSSDVTSTDTYLSEFSGFNWPTHDMVGSGPIVENMTDPPDEDSKMSPFDTIQHWLEATSRFQKKQKHRVEGRRAERLAHLHHMDNVRMSTMPVTGHGHHHYQHQHNHTDFSTDAVKFSTMITQPKTGGEAVDLSQKHKGSQEPYVHRCPRIRYHSPPSTITQSTASRHKKPKLKSKTKTTHKIPPSTPVSAITQLDVGLTATSAKQTSQKPSYRSPRSKVFEGDTAPRSTISRLSNMTPSSMDVNVSSYTNSITDLILTQKSSKTSLNSQIKIDKESPMNKVDNAQVAKVGAPRPRPHSADAVSKSPPEKFEKVSKKPKRRSRRLSIDSLTQEFSDAEPVTSKTFEKVSKKPKGLSRRFSIESLTQFFSDASIPKEYPKGTPPKKRKKLRKKSNLSKDSLQNVTVENNLSQPDAITQDTITNPDTNSVTNNKTNQEDINSEMIMNKEGLQSNGINKNVQRKSKGSKETEIHQESDMNPNSTTNVLPKRTKKKKQQKSQSSGGNMSEKTLSTSTTAYDTAEAVMQPHTATHKSVQETLKPAKPAPEIPIPESQTNKVTTSSQAKSKSKISKSKPKPEEVKNVKSTFNRPPSQARQKALKQLQAKSKHVPPVNMGPLYRFSSMRVDSATNQRGSNTANFGISRVRRSLPRTPGTVYRPSDAHVTVAGVDTNTAAVDPRDYIHIINQESMV</sequence>
<feature type="compositionally biased region" description="Polar residues" evidence="8">
    <location>
        <begin position="750"/>
        <end position="759"/>
    </location>
</feature>
<feature type="transmembrane region" description="Helical" evidence="7">
    <location>
        <begin position="273"/>
        <end position="291"/>
    </location>
</feature>
<dbReference type="RefSeq" id="XP_013412000.1">
    <property type="nucleotide sequence ID" value="XM_013556546.2"/>
</dbReference>
<feature type="transmembrane region" description="Helical" evidence="7">
    <location>
        <begin position="176"/>
        <end position="204"/>
    </location>
</feature>
<dbReference type="Proteomes" id="UP000085678">
    <property type="component" value="Unplaced"/>
</dbReference>
<feature type="compositionally biased region" description="Polar residues" evidence="8">
    <location>
        <begin position="795"/>
        <end position="806"/>
    </location>
</feature>
<gene>
    <name evidence="10 11 12 13 14 15 16 17 18 19 20 21 22 23" type="primary">LOC106174839</name>
</gene>
<dbReference type="RefSeq" id="XP_013411996.1">
    <property type="nucleotide sequence ID" value="XM_013556542.2"/>
</dbReference>
<dbReference type="InterPro" id="IPR050895">
    <property type="entry name" value="XK-related_scramblase"/>
</dbReference>
<dbReference type="KEGG" id="lak:106174839"/>
<dbReference type="RefSeq" id="XP_013411986.1">
    <property type="nucleotide sequence ID" value="XM_013556532.2"/>
</dbReference>
<feature type="compositionally biased region" description="Basic and acidic residues" evidence="8">
    <location>
        <begin position="1058"/>
        <end position="1068"/>
    </location>
</feature>
<dbReference type="InterPro" id="IPR018629">
    <property type="entry name" value="XK-rel"/>
</dbReference>
<feature type="compositionally biased region" description="Basic residues" evidence="8">
    <location>
        <begin position="976"/>
        <end position="988"/>
    </location>
</feature>
<evidence type="ECO:0000313" key="11">
    <source>
        <dbReference type="RefSeq" id="XP_013411987.1"/>
    </source>
</evidence>
<dbReference type="RefSeq" id="XP_013411993.1">
    <property type="nucleotide sequence ID" value="XM_013556539.2"/>
</dbReference>
<dbReference type="GO" id="GO:0005886">
    <property type="term" value="C:plasma membrane"/>
    <property type="evidence" value="ECO:0007669"/>
    <property type="project" value="UniProtKB-SubCell"/>
</dbReference>
<feature type="transmembrane region" description="Helical" evidence="7">
    <location>
        <begin position="35"/>
        <end position="57"/>
    </location>
</feature>
<feature type="transmembrane region" description="Helical" evidence="7">
    <location>
        <begin position="210"/>
        <end position="229"/>
    </location>
</feature>
<comment type="similarity">
    <text evidence="2 7">Belongs to the XK family.</text>
</comment>
<feature type="transmembrane region" description="Helical" evidence="7">
    <location>
        <begin position="7"/>
        <end position="29"/>
    </location>
</feature>
<feature type="transmembrane region" description="Helical" evidence="7">
    <location>
        <begin position="135"/>
        <end position="155"/>
    </location>
</feature>
<evidence type="ECO:0000256" key="5">
    <source>
        <dbReference type="ARBA" id="ARBA00022989"/>
    </source>
</evidence>
<evidence type="ECO:0000313" key="15">
    <source>
        <dbReference type="RefSeq" id="XP_013411992.1"/>
    </source>
</evidence>
<dbReference type="RefSeq" id="XP_013411990.1">
    <property type="nucleotide sequence ID" value="XM_013556536.2"/>
</dbReference>
<dbReference type="RefSeq" id="XP_013411992.1">
    <property type="nucleotide sequence ID" value="XM_013556538.2"/>
</dbReference>
<accession>A0A1S3JPU0</accession>
<dbReference type="GeneID" id="106174839"/>
<evidence type="ECO:0000313" key="16">
    <source>
        <dbReference type="RefSeq" id="XP_013411993.1"/>
    </source>
</evidence>
<keyword evidence="4 7" id="KW-0812">Transmembrane</keyword>
<dbReference type="RefSeq" id="XP_013411988.1">
    <property type="nucleotide sequence ID" value="XM_013556534.2"/>
</dbReference>
<keyword evidence="9" id="KW-1185">Reference proteome</keyword>
<name>A0A1S3JPU0_LINAN</name>
<dbReference type="PANTHER" id="PTHR16024:SF28">
    <property type="entry name" value="XK-RELATED PROTEIN"/>
    <property type="match status" value="1"/>
</dbReference>
<evidence type="ECO:0000313" key="14">
    <source>
        <dbReference type="RefSeq" id="XP_013411991.1"/>
    </source>
</evidence>
<keyword evidence="3" id="KW-1003">Cell membrane</keyword>
<evidence type="ECO:0000313" key="9">
    <source>
        <dbReference type="Proteomes" id="UP000085678"/>
    </source>
</evidence>
<evidence type="ECO:0000256" key="1">
    <source>
        <dbReference type="ARBA" id="ARBA00004651"/>
    </source>
</evidence>
<evidence type="ECO:0000256" key="4">
    <source>
        <dbReference type="ARBA" id="ARBA00022692"/>
    </source>
</evidence>
<feature type="compositionally biased region" description="Polar residues" evidence="8">
    <location>
        <begin position="1042"/>
        <end position="1051"/>
    </location>
</feature>
<dbReference type="RefSeq" id="XP_013411994.1">
    <property type="nucleotide sequence ID" value="XM_013556540.2"/>
</dbReference>
<proteinExistence type="inferred from homology"/>
<evidence type="ECO:0000313" key="10">
    <source>
        <dbReference type="RefSeq" id="XP_013411986.1"/>
    </source>
</evidence>
<evidence type="ECO:0000256" key="8">
    <source>
        <dbReference type="SAM" id="MobiDB-lite"/>
    </source>
</evidence>
<evidence type="ECO:0000313" key="23">
    <source>
        <dbReference type="RefSeq" id="XP_013412000.1"/>
    </source>
</evidence>
<evidence type="ECO:0000313" key="19">
    <source>
        <dbReference type="RefSeq" id="XP_013411996.1"/>
    </source>
</evidence>
<feature type="compositionally biased region" description="Polar residues" evidence="8">
    <location>
        <begin position="992"/>
        <end position="1031"/>
    </location>
</feature>
<evidence type="ECO:0000313" key="12">
    <source>
        <dbReference type="RefSeq" id="XP_013411988.1"/>
    </source>
</evidence>
<keyword evidence="5 7" id="KW-1133">Transmembrane helix</keyword>
<evidence type="ECO:0000313" key="13">
    <source>
        <dbReference type="RefSeq" id="XP_013411990.1"/>
    </source>
</evidence>